<dbReference type="Proteomes" id="UP000245283">
    <property type="component" value="Unassembled WGS sequence"/>
</dbReference>
<feature type="domain" description="Aminoglycoside phosphotransferase" evidence="1">
    <location>
        <begin position="147"/>
        <end position="330"/>
    </location>
</feature>
<evidence type="ECO:0000259" key="1">
    <source>
        <dbReference type="Pfam" id="PF01636"/>
    </source>
</evidence>
<sequence length="418" mass="45014">MTLPARSEHESHDLALLTGNGAAEMLAMALGERSIVRSWRVHSQHHRPGAGVTVCYDVVVDKNLQDGRTERDQAYLCASTAKLKNPNHPALTHLQAGGTKVSVWFYPNDPELPALPMACSPSLMSELLGEPVGIELMSYRPTRRAVVKVTRTNGAETFGKVLRPGSAQDLVARHRVLEEANVPAPRVVFSNDDGLVLSSNLPGEPLANLLSRGLGHRAPLVIGDLVGILDALPQSALTFPERPAWADRAEHYGHAAATALPEAGARCQDIARRVNALLRVSDPGPVVPVHGDFYEANIFMVRGGSQVSGIIDVDSIGPGHRVDDLACLLGHVSVLPHLAPQSYPHVNDDLARWANACEQLVDPIALNARAAGVVLSLVAGAKRVDGREWRPDALGRVATAERWLNRAEAWAVNRGVMY</sequence>
<dbReference type="OrthoDB" id="3837844at2"/>
<proteinExistence type="predicted"/>
<dbReference type="RefSeq" id="WP_109092933.1">
    <property type="nucleotide sequence ID" value="NZ_QETB01000001.1"/>
</dbReference>
<evidence type="ECO:0000313" key="3">
    <source>
        <dbReference type="Proteomes" id="UP000245283"/>
    </source>
</evidence>
<organism evidence="2 3">
    <name type="scientific">Ancrocorticia populi</name>
    <dbReference type="NCBI Taxonomy" id="2175228"/>
    <lineage>
        <taxon>Bacteria</taxon>
        <taxon>Bacillati</taxon>
        <taxon>Actinomycetota</taxon>
        <taxon>Actinomycetes</taxon>
        <taxon>Actinomycetales</taxon>
        <taxon>Actinomycetaceae</taxon>
        <taxon>Ancrocorticia</taxon>
    </lineage>
</organism>
<dbReference type="InterPro" id="IPR011009">
    <property type="entry name" value="Kinase-like_dom_sf"/>
</dbReference>
<protein>
    <submittedName>
        <fullName evidence="2">Phosphotransferase</fullName>
    </submittedName>
</protein>
<keyword evidence="3" id="KW-1185">Reference proteome</keyword>
<dbReference type="AlphaFoldDB" id="A0A2V1K8I7"/>
<accession>A0A2V1K8I7</accession>
<evidence type="ECO:0000313" key="2">
    <source>
        <dbReference type="EMBL" id="PWF27433.1"/>
    </source>
</evidence>
<dbReference type="Gene3D" id="3.90.1200.10">
    <property type="match status" value="1"/>
</dbReference>
<dbReference type="EMBL" id="QETB01000001">
    <property type="protein sequence ID" value="PWF27433.1"/>
    <property type="molecule type" value="Genomic_DNA"/>
</dbReference>
<dbReference type="GO" id="GO:0016740">
    <property type="term" value="F:transferase activity"/>
    <property type="evidence" value="ECO:0007669"/>
    <property type="project" value="UniProtKB-KW"/>
</dbReference>
<gene>
    <name evidence="2" type="ORF">DD236_03370</name>
</gene>
<name>A0A2V1K8I7_9ACTO</name>
<keyword evidence="2" id="KW-0808">Transferase</keyword>
<reference evidence="3" key="1">
    <citation type="submission" date="2018-05" db="EMBL/GenBank/DDBJ databases">
        <authorList>
            <person name="Li Y."/>
        </authorList>
    </citation>
    <scope>NUCLEOTIDE SEQUENCE [LARGE SCALE GENOMIC DNA]</scope>
    <source>
        <strain evidence="3">sk1b4</strain>
    </source>
</reference>
<dbReference type="SUPFAM" id="SSF56112">
    <property type="entry name" value="Protein kinase-like (PK-like)"/>
    <property type="match status" value="1"/>
</dbReference>
<dbReference type="Pfam" id="PF01636">
    <property type="entry name" value="APH"/>
    <property type="match status" value="1"/>
</dbReference>
<dbReference type="InterPro" id="IPR002575">
    <property type="entry name" value="Aminoglycoside_PTrfase"/>
</dbReference>
<comment type="caution">
    <text evidence="2">The sequence shown here is derived from an EMBL/GenBank/DDBJ whole genome shotgun (WGS) entry which is preliminary data.</text>
</comment>